<protein>
    <submittedName>
        <fullName evidence="3">Uncharacterized protein</fullName>
    </submittedName>
</protein>
<proteinExistence type="predicted"/>
<evidence type="ECO:0000256" key="1">
    <source>
        <dbReference type="SAM" id="MobiDB-lite"/>
    </source>
</evidence>
<evidence type="ECO:0000313" key="4">
    <source>
        <dbReference type="Proteomes" id="UP001152523"/>
    </source>
</evidence>
<feature type="compositionally biased region" description="Basic and acidic residues" evidence="1">
    <location>
        <begin position="45"/>
        <end position="54"/>
    </location>
</feature>
<accession>A0AAV0EKQ0</accession>
<keyword evidence="4" id="KW-1185">Reference proteome</keyword>
<evidence type="ECO:0000313" key="3">
    <source>
        <dbReference type="EMBL" id="CAH9123104.1"/>
    </source>
</evidence>
<dbReference type="EMBL" id="CAMAPF010000929">
    <property type="protein sequence ID" value="CAH9123104.1"/>
    <property type="molecule type" value="Genomic_DNA"/>
</dbReference>
<evidence type="ECO:0000313" key="2">
    <source>
        <dbReference type="EMBL" id="CAH9072940.1"/>
    </source>
</evidence>
<feature type="region of interest" description="Disordered" evidence="1">
    <location>
        <begin position="45"/>
        <end position="117"/>
    </location>
</feature>
<name>A0AAV0EKQ0_9ASTE</name>
<comment type="caution">
    <text evidence="3">The sequence shown here is derived from an EMBL/GenBank/DDBJ whole genome shotgun (WGS) entry which is preliminary data.</text>
</comment>
<sequence length="117" mass="12418">MAGDTAPQPEPEIHARPGMQKRVVTRLLRRQGRPAGELLHHGAEVGRVGVENRRRSSPGSSGPSAHRRLRNPALGAQPAAKRVRCGRGSHGGGDHRGVGNPAVAAEKIGQGVLTRRR</sequence>
<feature type="region of interest" description="Disordered" evidence="1">
    <location>
        <begin position="1"/>
        <end position="22"/>
    </location>
</feature>
<dbReference type="AlphaFoldDB" id="A0AAV0EKQ0"/>
<reference evidence="3" key="1">
    <citation type="submission" date="2022-07" db="EMBL/GenBank/DDBJ databases">
        <authorList>
            <person name="Macas J."/>
            <person name="Novak P."/>
            <person name="Neumann P."/>
        </authorList>
    </citation>
    <scope>NUCLEOTIDE SEQUENCE</scope>
</reference>
<gene>
    <name evidence="3" type="ORF">CEPIT_LOCUS24956</name>
    <name evidence="2" type="ORF">CEPIT_LOCUS4459</name>
</gene>
<dbReference type="EMBL" id="CAMAPF010000023">
    <property type="protein sequence ID" value="CAH9072940.1"/>
    <property type="molecule type" value="Genomic_DNA"/>
</dbReference>
<organism evidence="3 4">
    <name type="scientific">Cuscuta epithymum</name>
    <dbReference type="NCBI Taxonomy" id="186058"/>
    <lineage>
        <taxon>Eukaryota</taxon>
        <taxon>Viridiplantae</taxon>
        <taxon>Streptophyta</taxon>
        <taxon>Embryophyta</taxon>
        <taxon>Tracheophyta</taxon>
        <taxon>Spermatophyta</taxon>
        <taxon>Magnoliopsida</taxon>
        <taxon>eudicotyledons</taxon>
        <taxon>Gunneridae</taxon>
        <taxon>Pentapetalae</taxon>
        <taxon>asterids</taxon>
        <taxon>lamiids</taxon>
        <taxon>Solanales</taxon>
        <taxon>Convolvulaceae</taxon>
        <taxon>Cuscuteae</taxon>
        <taxon>Cuscuta</taxon>
        <taxon>Cuscuta subgen. Cuscuta</taxon>
    </lineage>
</organism>
<dbReference type="Proteomes" id="UP001152523">
    <property type="component" value="Unassembled WGS sequence"/>
</dbReference>